<protein>
    <recommendedName>
        <fullName evidence="10">Integral membrane protein</fullName>
    </recommendedName>
</protein>
<comment type="subcellular location">
    <subcellularLocation>
        <location evidence="1">Cell membrane</location>
        <topology evidence="1">Multi-pass membrane protein</topology>
    </subcellularLocation>
</comment>
<organism evidence="8 9">
    <name type="scientific">Thermococcus gammatolerans (strain DSM 15229 / JCM 11827 / EJ3)</name>
    <dbReference type="NCBI Taxonomy" id="593117"/>
    <lineage>
        <taxon>Archaea</taxon>
        <taxon>Methanobacteriati</taxon>
        <taxon>Methanobacteriota</taxon>
        <taxon>Thermococci</taxon>
        <taxon>Thermococcales</taxon>
        <taxon>Thermococcaceae</taxon>
        <taxon>Thermococcus</taxon>
    </lineage>
</organism>
<keyword evidence="6 7" id="KW-0472">Membrane</keyword>
<accession>C5A3X9</accession>
<dbReference type="eggNOG" id="arCOG00899">
    <property type="taxonomic scope" value="Archaea"/>
</dbReference>
<keyword evidence="3" id="KW-1003">Cell membrane</keyword>
<dbReference type="KEGG" id="tga:TGAM_0439"/>
<evidence type="ECO:0000256" key="2">
    <source>
        <dbReference type="ARBA" id="ARBA00011061"/>
    </source>
</evidence>
<dbReference type="PANTHER" id="PTHR39087:SF2">
    <property type="entry name" value="UPF0104 MEMBRANE PROTEIN MJ1595"/>
    <property type="match status" value="1"/>
</dbReference>
<keyword evidence="9" id="KW-1185">Reference proteome</keyword>
<sequence>MVLENFVQSAEEYIGVLRHVPIHYLLLAIGTYYLSVFLFALRWKYVLKGTGVEVPLAELFKANLAGLFMNNITPMSRGGGELLRMAWISKLQGVPMRISAVTVVYERILESIPVMVMVTLGFLYFTTSEALALIPLVIGLALVWFKWEKFIELTLRLFRVNLSEEERERIVALRKCGDVNLIGIGTSSLVWVLDVLRLKLITLAIGLNVSFPVLILVSIINLMLGIAAFTPGGVGVVESGLIGALTYLGFPPALAVSTVLLERFISYVLGSISGLLVLFTSGGREVWRALKSR</sequence>
<name>C5A3X9_THEGJ</name>
<dbReference type="HOGENOM" id="CLU_048072_1_1_2"/>
<gene>
    <name evidence="8" type="ordered locus">TGAM_0439</name>
</gene>
<evidence type="ECO:0000256" key="3">
    <source>
        <dbReference type="ARBA" id="ARBA00022475"/>
    </source>
</evidence>
<dbReference type="PANTHER" id="PTHR39087">
    <property type="entry name" value="UPF0104 MEMBRANE PROTEIN MJ1595"/>
    <property type="match status" value="1"/>
</dbReference>
<evidence type="ECO:0000256" key="6">
    <source>
        <dbReference type="ARBA" id="ARBA00023136"/>
    </source>
</evidence>
<dbReference type="GO" id="GO:0005886">
    <property type="term" value="C:plasma membrane"/>
    <property type="evidence" value="ECO:0007669"/>
    <property type="project" value="UniProtKB-SubCell"/>
</dbReference>
<evidence type="ECO:0000256" key="5">
    <source>
        <dbReference type="ARBA" id="ARBA00022989"/>
    </source>
</evidence>
<dbReference type="PaxDb" id="593117-TGAM_0439"/>
<dbReference type="GeneID" id="7987986"/>
<feature type="transmembrane region" description="Helical" evidence="7">
    <location>
        <begin position="205"/>
        <end position="229"/>
    </location>
</feature>
<feature type="transmembrane region" description="Helical" evidence="7">
    <location>
        <begin position="22"/>
        <end position="41"/>
    </location>
</feature>
<dbReference type="RefSeq" id="WP_015858059.1">
    <property type="nucleotide sequence ID" value="NC_012804.1"/>
</dbReference>
<dbReference type="PATRIC" id="fig|593117.10.peg.435"/>
<proteinExistence type="inferred from homology"/>
<comment type="similarity">
    <text evidence="2">Belongs to the UPF0104 family.</text>
</comment>
<evidence type="ECO:0008006" key="10">
    <source>
        <dbReference type="Google" id="ProtNLM"/>
    </source>
</evidence>
<dbReference type="InterPro" id="IPR022791">
    <property type="entry name" value="L-PG_synthase/AglD"/>
</dbReference>
<evidence type="ECO:0000256" key="4">
    <source>
        <dbReference type="ARBA" id="ARBA00022692"/>
    </source>
</evidence>
<evidence type="ECO:0000313" key="8">
    <source>
        <dbReference type="EMBL" id="ACS32941.1"/>
    </source>
</evidence>
<dbReference type="STRING" id="593117.TGAM_0439"/>
<dbReference type="NCBIfam" id="TIGR00374">
    <property type="entry name" value="flippase-like domain"/>
    <property type="match status" value="2"/>
</dbReference>
<evidence type="ECO:0000313" key="9">
    <source>
        <dbReference type="Proteomes" id="UP000001488"/>
    </source>
</evidence>
<dbReference type="AlphaFoldDB" id="C5A3X9"/>
<dbReference type="Proteomes" id="UP000001488">
    <property type="component" value="Chromosome"/>
</dbReference>
<evidence type="ECO:0000256" key="1">
    <source>
        <dbReference type="ARBA" id="ARBA00004651"/>
    </source>
</evidence>
<keyword evidence="4 7" id="KW-0812">Transmembrane</keyword>
<keyword evidence="5 7" id="KW-1133">Transmembrane helix</keyword>
<feature type="transmembrane region" description="Helical" evidence="7">
    <location>
        <begin position="130"/>
        <end position="147"/>
    </location>
</feature>
<dbReference type="Pfam" id="PF03706">
    <property type="entry name" value="LPG_synthase_TM"/>
    <property type="match status" value="1"/>
</dbReference>
<feature type="transmembrane region" description="Helical" evidence="7">
    <location>
        <begin position="267"/>
        <end position="287"/>
    </location>
</feature>
<dbReference type="EMBL" id="CP001398">
    <property type="protein sequence ID" value="ACS32941.1"/>
    <property type="molecule type" value="Genomic_DNA"/>
</dbReference>
<evidence type="ECO:0000256" key="7">
    <source>
        <dbReference type="SAM" id="Phobius"/>
    </source>
</evidence>
<dbReference type="OrthoDB" id="15513at2157"/>
<reference evidence="8 9" key="1">
    <citation type="journal article" date="2007" name="Genome Biol.">
        <title>Genome analysis and genome-wide proteomics of Thermococcus gammatolerans, the most radioresistant organism known amongst the Archaea.</title>
        <authorList>
            <person name="Zivanovic Y."/>
            <person name="Armengaud J."/>
            <person name="Lagorce A."/>
            <person name="Leplat C."/>
            <person name="Guerin P."/>
            <person name="Dutertre M."/>
            <person name="Anthouard V."/>
            <person name="Forterre P."/>
            <person name="Wincker P."/>
            <person name="Confalonieri F."/>
        </authorList>
    </citation>
    <scope>NUCLEOTIDE SEQUENCE [LARGE SCALE GENOMIC DNA]</scope>
    <source>
        <strain evidence="9">DSM 15229 / JCM 11827 / EJ3</strain>
    </source>
</reference>